<name>A0A2M7QB62_9BACT</name>
<evidence type="ECO:0000259" key="3">
    <source>
        <dbReference type="Pfam" id="PF01467"/>
    </source>
</evidence>
<proteinExistence type="predicted"/>
<sequence length="160" mass="18172">MTSADIHFETPNVERPKTVLVFGVFDLLHPGHVFFLERAKRQGDRLIAVVCRDDRAESSKGRRPVLSLEERLKLVRALRSVDEAVPGDPPGEWSAIVRCRPDIICLGFDQSADHSEIRRQLHALSRIPKVVKLPRRDGEKLSSSVIRQRLLDRVEPPNVD</sequence>
<dbReference type="InterPro" id="IPR050385">
    <property type="entry name" value="Archaeal_FAD_synthase"/>
</dbReference>
<evidence type="ECO:0000313" key="4">
    <source>
        <dbReference type="EMBL" id="PIY62584.1"/>
    </source>
</evidence>
<evidence type="ECO:0000313" key="5">
    <source>
        <dbReference type="Proteomes" id="UP000230973"/>
    </source>
</evidence>
<dbReference type="InterPro" id="IPR004821">
    <property type="entry name" value="Cyt_trans-like"/>
</dbReference>
<dbReference type="PANTHER" id="PTHR43793">
    <property type="entry name" value="FAD SYNTHASE"/>
    <property type="match status" value="1"/>
</dbReference>
<dbReference type="NCBIfam" id="TIGR00125">
    <property type="entry name" value="cyt_tran_rel"/>
    <property type="match status" value="1"/>
</dbReference>
<gene>
    <name evidence="4" type="ORF">COY93_02690</name>
</gene>
<organism evidence="4 5">
    <name type="scientific">Candidatus Uhrbacteria bacterium CG_4_10_14_0_8_um_filter_58_22</name>
    <dbReference type="NCBI Taxonomy" id="1975029"/>
    <lineage>
        <taxon>Bacteria</taxon>
        <taxon>Candidatus Uhriibacteriota</taxon>
    </lineage>
</organism>
<dbReference type="Pfam" id="PF01467">
    <property type="entry name" value="CTP_transf_like"/>
    <property type="match status" value="1"/>
</dbReference>
<keyword evidence="2" id="KW-0548">Nucleotidyltransferase</keyword>
<accession>A0A2M7QB62</accession>
<dbReference type="AlphaFoldDB" id="A0A2M7QB62"/>
<dbReference type="SUPFAM" id="SSF52374">
    <property type="entry name" value="Nucleotidylyl transferase"/>
    <property type="match status" value="1"/>
</dbReference>
<keyword evidence="1" id="KW-0808">Transferase</keyword>
<evidence type="ECO:0000256" key="2">
    <source>
        <dbReference type="ARBA" id="ARBA00022695"/>
    </source>
</evidence>
<dbReference type="GO" id="GO:0016779">
    <property type="term" value="F:nucleotidyltransferase activity"/>
    <property type="evidence" value="ECO:0007669"/>
    <property type="project" value="UniProtKB-KW"/>
</dbReference>
<dbReference type="Gene3D" id="3.40.50.620">
    <property type="entry name" value="HUPs"/>
    <property type="match status" value="1"/>
</dbReference>
<dbReference type="Proteomes" id="UP000230973">
    <property type="component" value="Unassembled WGS sequence"/>
</dbReference>
<dbReference type="PANTHER" id="PTHR43793:SF1">
    <property type="entry name" value="FAD SYNTHASE"/>
    <property type="match status" value="1"/>
</dbReference>
<evidence type="ECO:0000256" key="1">
    <source>
        <dbReference type="ARBA" id="ARBA00022679"/>
    </source>
</evidence>
<protein>
    <submittedName>
        <fullName evidence="4">FAD synthase</fullName>
    </submittedName>
</protein>
<feature type="domain" description="Cytidyltransferase-like" evidence="3">
    <location>
        <begin position="21"/>
        <end position="149"/>
    </location>
</feature>
<dbReference type="EMBL" id="PFLC01000034">
    <property type="protein sequence ID" value="PIY62584.1"/>
    <property type="molecule type" value="Genomic_DNA"/>
</dbReference>
<reference evidence="5" key="1">
    <citation type="submission" date="2017-09" db="EMBL/GenBank/DDBJ databases">
        <title>Depth-based differentiation of microbial function through sediment-hosted aquifers and enrichment of novel symbionts in the deep terrestrial subsurface.</title>
        <authorList>
            <person name="Probst A.J."/>
            <person name="Ladd B."/>
            <person name="Jarett J.K."/>
            <person name="Geller-Mcgrath D.E."/>
            <person name="Sieber C.M.K."/>
            <person name="Emerson J.B."/>
            <person name="Anantharaman K."/>
            <person name="Thomas B.C."/>
            <person name="Malmstrom R."/>
            <person name="Stieglmeier M."/>
            <person name="Klingl A."/>
            <person name="Woyke T."/>
            <person name="Ryan C.M."/>
            <person name="Banfield J.F."/>
        </authorList>
    </citation>
    <scope>NUCLEOTIDE SEQUENCE [LARGE SCALE GENOMIC DNA]</scope>
</reference>
<comment type="caution">
    <text evidence="4">The sequence shown here is derived from an EMBL/GenBank/DDBJ whole genome shotgun (WGS) entry which is preliminary data.</text>
</comment>
<dbReference type="InterPro" id="IPR014729">
    <property type="entry name" value="Rossmann-like_a/b/a_fold"/>
</dbReference>